<reference evidence="2 3" key="1">
    <citation type="submission" date="2017-11" db="EMBL/GenBank/DDBJ databases">
        <title>De novo assembly and phasing of dikaryotic genomes from two isolates of Puccinia coronata f. sp. avenae, the causal agent of oat crown rust.</title>
        <authorList>
            <person name="Miller M.E."/>
            <person name="Zhang Y."/>
            <person name="Omidvar V."/>
            <person name="Sperschneider J."/>
            <person name="Schwessinger B."/>
            <person name="Raley C."/>
            <person name="Palmer J.M."/>
            <person name="Garnica D."/>
            <person name="Upadhyaya N."/>
            <person name="Rathjen J."/>
            <person name="Taylor J.M."/>
            <person name="Park R.F."/>
            <person name="Dodds P.N."/>
            <person name="Hirsch C.D."/>
            <person name="Kianian S.F."/>
            <person name="Figueroa M."/>
        </authorList>
    </citation>
    <scope>NUCLEOTIDE SEQUENCE [LARGE SCALE GENOMIC DNA]</scope>
    <source>
        <strain evidence="2">12SD80</strain>
    </source>
</reference>
<dbReference type="EMBL" id="PGCI01000708">
    <property type="protein sequence ID" value="PLW19849.1"/>
    <property type="molecule type" value="Genomic_DNA"/>
</dbReference>
<feature type="region of interest" description="Disordered" evidence="1">
    <location>
        <begin position="1"/>
        <end position="63"/>
    </location>
</feature>
<sequence length="567" mass="62370">MSLPTSPNPHTPRIVSLPPSPNPHFRGDLINYLSPSPQPQNQSPQGPSPPLDHGLPPISPAPEGFVACDINSDTCFGQHFDLDGRLADTSVNDLLAEMRIDNKPVVDVVAANTQHIAELQTNSCCSQKDIKELKGLLHLSSDVVKIKTTMKQEITQYRAEMAHARGVIDALGASTTSRMEHLESITTKEENNASKVKVFRKPPSYSHIFFSGDVKETICFFIRNAFERLTEHFLNEKHRILWIAGYFRSANRRMGDWCPSYNWWRGLLGKNAHVQGFDAATGSSLSIFVIKELMTSSAFLSAIKYSFSNNKEFEDALDLSDASKCEIYAEAINPEIAMAVILAIDVAKVVALERNRAKGITACVEQRLNSAPNHVIPAPKPAQQAKLTDGTPMDLDAIQANSKFTYALFKAECIKLGIGARCGGNFDSVHEENGGCPVSVVDQLTLGDKLTMWKNWGGYVQTKKEKKAVSTTPSAPMRRSKLKVNGSTPQEQLGKGKKRETIAEMEEGPTIKRRESKAQYLPSSSGSQEVAGVEMGPLSIGDILFERQIATAVYEESNNAIMYLAPY</sequence>
<evidence type="ECO:0000313" key="3">
    <source>
        <dbReference type="Proteomes" id="UP000235392"/>
    </source>
</evidence>
<protein>
    <submittedName>
        <fullName evidence="2">Uncharacterized protein</fullName>
    </submittedName>
</protein>
<dbReference type="Proteomes" id="UP000235392">
    <property type="component" value="Unassembled WGS sequence"/>
</dbReference>
<feature type="region of interest" description="Disordered" evidence="1">
    <location>
        <begin position="464"/>
        <end position="530"/>
    </location>
</feature>
<accession>A0A2N5T2X7</accession>
<gene>
    <name evidence="2" type="ORF">PCASD_17229</name>
</gene>
<comment type="caution">
    <text evidence="2">The sequence shown here is derived from an EMBL/GenBank/DDBJ whole genome shotgun (WGS) entry which is preliminary data.</text>
</comment>
<evidence type="ECO:0000313" key="2">
    <source>
        <dbReference type="EMBL" id="PLW19849.1"/>
    </source>
</evidence>
<proteinExistence type="predicted"/>
<name>A0A2N5T2X7_9BASI</name>
<evidence type="ECO:0000256" key="1">
    <source>
        <dbReference type="SAM" id="MobiDB-lite"/>
    </source>
</evidence>
<dbReference type="AlphaFoldDB" id="A0A2N5T2X7"/>
<feature type="compositionally biased region" description="Pro residues" evidence="1">
    <location>
        <begin position="1"/>
        <end position="10"/>
    </location>
</feature>
<organism evidence="2 3">
    <name type="scientific">Puccinia coronata f. sp. avenae</name>
    <dbReference type="NCBI Taxonomy" id="200324"/>
    <lineage>
        <taxon>Eukaryota</taxon>
        <taxon>Fungi</taxon>
        <taxon>Dikarya</taxon>
        <taxon>Basidiomycota</taxon>
        <taxon>Pucciniomycotina</taxon>
        <taxon>Pucciniomycetes</taxon>
        <taxon>Pucciniales</taxon>
        <taxon>Pucciniaceae</taxon>
        <taxon>Puccinia</taxon>
    </lineage>
</organism>